<dbReference type="Pfam" id="PF04095">
    <property type="entry name" value="NAPRTase"/>
    <property type="match status" value="1"/>
</dbReference>
<comment type="caution">
    <text evidence="13">The sequence shown here is derived from an EMBL/GenBank/DDBJ whole genome shotgun (WGS) entry which is preliminary data.</text>
</comment>
<dbReference type="EMBL" id="JBHRZS010000007">
    <property type="protein sequence ID" value="MFC3881021.1"/>
    <property type="molecule type" value="Genomic_DNA"/>
</dbReference>
<protein>
    <recommendedName>
        <fullName evidence="3 9">Nicotinate phosphoribosyltransferase</fullName>
        <ecNumber evidence="3 9">6.3.4.21</ecNumber>
    </recommendedName>
</protein>
<evidence type="ECO:0000313" key="14">
    <source>
        <dbReference type="Proteomes" id="UP001595805"/>
    </source>
</evidence>
<gene>
    <name evidence="13" type="ORF">ACFOSV_12575</name>
</gene>
<evidence type="ECO:0000259" key="12">
    <source>
        <dbReference type="Pfam" id="PF17956"/>
    </source>
</evidence>
<dbReference type="InterPro" id="IPR040727">
    <property type="entry name" value="NAPRTase_N"/>
</dbReference>
<evidence type="ECO:0000256" key="1">
    <source>
        <dbReference type="ARBA" id="ARBA00004952"/>
    </source>
</evidence>
<dbReference type="Gene3D" id="3.20.140.10">
    <property type="entry name" value="nicotinate phosphoribosyltransferase"/>
    <property type="match status" value="1"/>
</dbReference>
<accession>A0ABV8ASR7</accession>
<name>A0ABV8ASR7_9BACT</name>
<dbReference type="Proteomes" id="UP001595805">
    <property type="component" value="Unassembled WGS sequence"/>
</dbReference>
<dbReference type="GO" id="GO:0004516">
    <property type="term" value="F:nicotinate phosphoribosyltransferase activity"/>
    <property type="evidence" value="ECO:0007669"/>
    <property type="project" value="UniProtKB-EC"/>
</dbReference>
<feature type="domain" description="Nicotinate phosphoribosyltransferase N-terminal" evidence="11">
    <location>
        <begin position="14"/>
        <end position="144"/>
    </location>
</feature>
<dbReference type="InterPro" id="IPR041525">
    <property type="entry name" value="N/Namide_PRibTrfase"/>
</dbReference>
<evidence type="ECO:0000259" key="11">
    <source>
        <dbReference type="Pfam" id="PF17767"/>
    </source>
</evidence>
<dbReference type="CDD" id="cd01570">
    <property type="entry name" value="NAPRTase_A"/>
    <property type="match status" value="1"/>
</dbReference>
<keyword evidence="13" id="KW-0328">Glycosyltransferase</keyword>
<keyword evidence="7 9" id="KW-0808">Transferase</keyword>
<dbReference type="Pfam" id="PF17956">
    <property type="entry name" value="NAPRTase_C"/>
    <property type="match status" value="1"/>
</dbReference>
<comment type="PTM">
    <text evidence="9">Transiently phosphorylated on a His residue during the reaction cycle. Phosphorylation strongly increases the affinity for substrates and increases the rate of nicotinate D-ribonucleotide production. Dephosphorylation regenerates the low-affinity form of the enzyme, leading to product release.</text>
</comment>
<dbReference type="NCBIfam" id="NF009131">
    <property type="entry name" value="PRK12484.1"/>
    <property type="match status" value="1"/>
</dbReference>
<evidence type="ECO:0000256" key="2">
    <source>
        <dbReference type="ARBA" id="ARBA00010897"/>
    </source>
</evidence>
<evidence type="ECO:0000256" key="8">
    <source>
        <dbReference type="ARBA" id="ARBA00048668"/>
    </source>
</evidence>
<dbReference type="SUPFAM" id="SSF54675">
    <property type="entry name" value="Nicotinate/Quinolinate PRTase N-terminal domain-like"/>
    <property type="match status" value="1"/>
</dbReference>
<dbReference type="EC" id="6.3.4.21" evidence="3 9"/>
<feature type="domain" description="Nicotinate/nicotinamide phosphoribosyltransferase" evidence="10">
    <location>
        <begin position="167"/>
        <end position="350"/>
    </location>
</feature>
<reference evidence="14" key="1">
    <citation type="journal article" date="2019" name="Int. J. Syst. Evol. Microbiol.">
        <title>The Global Catalogue of Microorganisms (GCM) 10K type strain sequencing project: providing services to taxonomists for standard genome sequencing and annotation.</title>
        <authorList>
            <consortium name="The Broad Institute Genomics Platform"/>
            <consortium name="The Broad Institute Genome Sequencing Center for Infectious Disease"/>
            <person name="Wu L."/>
            <person name="Ma J."/>
        </authorList>
    </citation>
    <scope>NUCLEOTIDE SEQUENCE [LARGE SCALE GENOMIC DNA]</scope>
    <source>
        <strain evidence="14">CCUG 60523</strain>
    </source>
</reference>
<evidence type="ECO:0000256" key="9">
    <source>
        <dbReference type="RuleBase" id="RU365100"/>
    </source>
</evidence>
<dbReference type="InterPro" id="IPR006405">
    <property type="entry name" value="Nic_PRibTrfase_pncB"/>
</dbReference>
<keyword evidence="14" id="KW-1185">Reference proteome</keyword>
<dbReference type="Gene3D" id="3.20.20.70">
    <property type="entry name" value="Aldolase class I"/>
    <property type="match status" value="1"/>
</dbReference>
<comment type="pathway">
    <text evidence="1 9">Cofactor biosynthesis; NAD(+) biosynthesis; nicotinate D-ribonucleotide from nicotinate: step 1/1.</text>
</comment>
<evidence type="ECO:0000256" key="7">
    <source>
        <dbReference type="ARBA" id="ARBA00022679"/>
    </source>
</evidence>
<dbReference type="InterPro" id="IPR007229">
    <property type="entry name" value="Nic_PRibTrfase-Fam"/>
</dbReference>
<dbReference type="RefSeq" id="WP_377906362.1">
    <property type="nucleotide sequence ID" value="NZ_JBHRZS010000007.1"/>
</dbReference>
<evidence type="ECO:0000313" key="13">
    <source>
        <dbReference type="EMBL" id="MFC3881021.1"/>
    </source>
</evidence>
<keyword evidence="5 9" id="KW-0436">Ligase</keyword>
<proteinExistence type="inferred from homology"/>
<dbReference type="NCBIfam" id="NF006695">
    <property type="entry name" value="PRK09243.1-2"/>
    <property type="match status" value="1"/>
</dbReference>
<comment type="similarity">
    <text evidence="2 9">Belongs to the NAPRTase family.</text>
</comment>
<dbReference type="PANTHER" id="PTHR11098">
    <property type="entry name" value="NICOTINATE PHOSPHORIBOSYLTRANSFERASE"/>
    <property type="match status" value="1"/>
</dbReference>
<dbReference type="Pfam" id="PF17767">
    <property type="entry name" value="NAPRTase_N"/>
    <property type="match status" value="1"/>
</dbReference>
<dbReference type="NCBIfam" id="TIGR01513">
    <property type="entry name" value="NAPRTase_put"/>
    <property type="match status" value="1"/>
</dbReference>
<keyword evidence="6 9" id="KW-0662">Pyridine nucleotide biosynthesis</keyword>
<comment type="catalytic activity">
    <reaction evidence="8 9">
        <text>5-phospho-alpha-D-ribose 1-diphosphate + nicotinate + ATP + H2O = nicotinate beta-D-ribonucleotide + ADP + phosphate + diphosphate</text>
        <dbReference type="Rhea" id="RHEA:36163"/>
        <dbReference type="ChEBI" id="CHEBI:15377"/>
        <dbReference type="ChEBI" id="CHEBI:30616"/>
        <dbReference type="ChEBI" id="CHEBI:32544"/>
        <dbReference type="ChEBI" id="CHEBI:33019"/>
        <dbReference type="ChEBI" id="CHEBI:43474"/>
        <dbReference type="ChEBI" id="CHEBI:57502"/>
        <dbReference type="ChEBI" id="CHEBI:58017"/>
        <dbReference type="ChEBI" id="CHEBI:456216"/>
        <dbReference type="EC" id="6.3.4.21"/>
    </reaction>
</comment>
<evidence type="ECO:0000256" key="4">
    <source>
        <dbReference type="ARBA" id="ARBA00022553"/>
    </source>
</evidence>
<evidence type="ECO:0000256" key="3">
    <source>
        <dbReference type="ARBA" id="ARBA00013236"/>
    </source>
</evidence>
<dbReference type="SUPFAM" id="SSF51690">
    <property type="entry name" value="Nicotinate/Quinolinate PRTase C-terminal domain-like"/>
    <property type="match status" value="1"/>
</dbReference>
<dbReference type="GO" id="GO:0016757">
    <property type="term" value="F:glycosyltransferase activity"/>
    <property type="evidence" value="ECO:0007669"/>
    <property type="project" value="UniProtKB-KW"/>
</dbReference>
<dbReference type="InterPro" id="IPR036068">
    <property type="entry name" value="Nicotinate_pribotase-like_C"/>
</dbReference>
<dbReference type="InterPro" id="IPR013785">
    <property type="entry name" value="Aldolase_TIM"/>
</dbReference>
<comment type="function">
    <text evidence="9">Catalyzes the first step in the biosynthesis of NAD from nicotinic acid, the ATP-dependent synthesis of beta-nicotinate D-ribonucleotide from nicotinate and 5-phospho-D-ribose 1-phosphate.</text>
</comment>
<feature type="domain" description="Nicotinate phosphoribosyltransferase C-terminal" evidence="12">
    <location>
        <begin position="376"/>
        <end position="479"/>
    </location>
</feature>
<organism evidence="13 14">
    <name type="scientific">Algoriphagus namhaensis</name>
    <dbReference type="NCBI Taxonomy" id="915353"/>
    <lineage>
        <taxon>Bacteria</taxon>
        <taxon>Pseudomonadati</taxon>
        <taxon>Bacteroidota</taxon>
        <taxon>Cytophagia</taxon>
        <taxon>Cytophagales</taxon>
        <taxon>Cyclobacteriaceae</taxon>
        <taxon>Algoriphagus</taxon>
    </lineage>
</organism>
<evidence type="ECO:0000256" key="6">
    <source>
        <dbReference type="ARBA" id="ARBA00022642"/>
    </source>
</evidence>
<dbReference type="InterPro" id="IPR041619">
    <property type="entry name" value="NAPRTase_C"/>
</dbReference>
<evidence type="ECO:0000256" key="5">
    <source>
        <dbReference type="ARBA" id="ARBA00022598"/>
    </source>
</evidence>
<dbReference type="PANTHER" id="PTHR11098:SF1">
    <property type="entry name" value="NICOTINATE PHOSPHORIBOSYLTRANSFERASE"/>
    <property type="match status" value="1"/>
</dbReference>
<keyword evidence="4" id="KW-0597">Phosphoprotein</keyword>
<dbReference type="PIRSF" id="PIRSF000484">
    <property type="entry name" value="NAPRT"/>
    <property type="match status" value="1"/>
</dbReference>
<evidence type="ECO:0000259" key="10">
    <source>
        <dbReference type="Pfam" id="PF04095"/>
    </source>
</evidence>
<sequence>MKITKDLYQSSLTLLTDYYQLTMAYAYWKSGKGEEEAVFNLFFRKHPFQGGFTLAAGLEYVIDFCENFKFTDKDIAFLQGMKNQDGEPTFEKGFLKYLTDLNFTCDIDAVEEGTVVFPNEPLVRVKGPLIQCQLLETALLNILNFQSLIATKAARINLAAKGEPVLEFGLRRAQGIDGALAASRAAYIGGCASTSNVMAGKLFGIPVSGTHAHSWIMAFPSELEAFEAYADAFPDQTLFLVDTYDTLNGVRNAIKVGQMLREKGKEMLGIRLDSGDLAYFSNEARKMLDEAGFTNAKIVASNDLDEQIITSLKNQEASINVWGVGTKLVTAYDQPALGAVYKLSAIQTDKGNWEPKIKLSQQSLKINIPGYHNFKRFYSRGKAVADMIYLEGQEFSEQSLVIIDPIDQTRRKRIMPAFYQEEELLVKIFKKGKRQYKVPTLEQVRERVANQLESLDKTHKRLVNPHLYPVGLEENLHHLRMELILSAKENNDGH</sequence>